<feature type="transmembrane region" description="Helical" evidence="1">
    <location>
        <begin position="105"/>
        <end position="133"/>
    </location>
</feature>
<organism evidence="2 3">
    <name type="scientific">Tothia fuscella</name>
    <dbReference type="NCBI Taxonomy" id="1048955"/>
    <lineage>
        <taxon>Eukaryota</taxon>
        <taxon>Fungi</taxon>
        <taxon>Dikarya</taxon>
        <taxon>Ascomycota</taxon>
        <taxon>Pezizomycotina</taxon>
        <taxon>Dothideomycetes</taxon>
        <taxon>Pleosporomycetidae</taxon>
        <taxon>Venturiales</taxon>
        <taxon>Cylindrosympodiaceae</taxon>
        <taxon>Tothia</taxon>
    </lineage>
</organism>
<dbReference type="Proteomes" id="UP000800235">
    <property type="component" value="Unassembled WGS sequence"/>
</dbReference>
<dbReference type="AlphaFoldDB" id="A0A9P4NVF5"/>
<keyword evidence="3" id="KW-1185">Reference proteome</keyword>
<protein>
    <submittedName>
        <fullName evidence="2">Uncharacterized protein</fullName>
    </submittedName>
</protein>
<comment type="caution">
    <text evidence="2">The sequence shown here is derived from an EMBL/GenBank/DDBJ whole genome shotgun (WGS) entry which is preliminary data.</text>
</comment>
<sequence>MAGHPLPPLRPHDQGWLVLPNGANISYVIDYTEHDSTPLQAIYIYSDGTQILRFCVDRMCPTLQHELLMDTLAIAAIGANAQSNANQPPMMMPSKDFRGHPLPYFLLALSILAIIAAGLWLLWKGLVFLWLLLPSVEIRWGRRGGGEDNIRGRRVHQRIQHENRVDRDVVRDDQGARLSWVDRGRRMNLDRRDGLPRDLEEEAQQALAEARNVLDQVGGALDRALEEQAEWELQQE</sequence>
<proteinExistence type="predicted"/>
<keyword evidence="1" id="KW-0472">Membrane</keyword>
<keyword evidence="1" id="KW-1133">Transmembrane helix</keyword>
<name>A0A9P4NVF5_9PEZI</name>
<evidence type="ECO:0000256" key="1">
    <source>
        <dbReference type="SAM" id="Phobius"/>
    </source>
</evidence>
<accession>A0A9P4NVF5</accession>
<keyword evidence="1" id="KW-0812">Transmembrane</keyword>
<evidence type="ECO:0000313" key="3">
    <source>
        <dbReference type="Proteomes" id="UP000800235"/>
    </source>
</evidence>
<gene>
    <name evidence="2" type="ORF">EJ08DRAFT_659460</name>
</gene>
<reference evidence="2" key="1">
    <citation type="journal article" date="2020" name="Stud. Mycol.">
        <title>101 Dothideomycetes genomes: a test case for predicting lifestyles and emergence of pathogens.</title>
        <authorList>
            <person name="Haridas S."/>
            <person name="Albert R."/>
            <person name="Binder M."/>
            <person name="Bloem J."/>
            <person name="Labutti K."/>
            <person name="Salamov A."/>
            <person name="Andreopoulos B."/>
            <person name="Baker S."/>
            <person name="Barry K."/>
            <person name="Bills G."/>
            <person name="Bluhm B."/>
            <person name="Cannon C."/>
            <person name="Castanera R."/>
            <person name="Culley D."/>
            <person name="Daum C."/>
            <person name="Ezra D."/>
            <person name="Gonzalez J."/>
            <person name="Henrissat B."/>
            <person name="Kuo A."/>
            <person name="Liang C."/>
            <person name="Lipzen A."/>
            <person name="Lutzoni F."/>
            <person name="Magnuson J."/>
            <person name="Mondo S."/>
            <person name="Nolan M."/>
            <person name="Ohm R."/>
            <person name="Pangilinan J."/>
            <person name="Park H.-J."/>
            <person name="Ramirez L."/>
            <person name="Alfaro M."/>
            <person name="Sun H."/>
            <person name="Tritt A."/>
            <person name="Yoshinaga Y."/>
            <person name="Zwiers L.-H."/>
            <person name="Turgeon B."/>
            <person name="Goodwin S."/>
            <person name="Spatafora J."/>
            <person name="Crous P."/>
            <person name="Grigoriev I."/>
        </authorList>
    </citation>
    <scope>NUCLEOTIDE SEQUENCE</scope>
    <source>
        <strain evidence="2">CBS 130266</strain>
    </source>
</reference>
<evidence type="ECO:0000313" key="2">
    <source>
        <dbReference type="EMBL" id="KAF2432118.1"/>
    </source>
</evidence>
<dbReference type="EMBL" id="MU007028">
    <property type="protein sequence ID" value="KAF2432118.1"/>
    <property type="molecule type" value="Genomic_DNA"/>
</dbReference>